<dbReference type="SUPFAM" id="SSF55103">
    <property type="entry name" value="FAD-linked oxidases, C-terminal domain"/>
    <property type="match status" value="1"/>
</dbReference>
<evidence type="ECO:0000256" key="4">
    <source>
        <dbReference type="ARBA" id="ARBA00022827"/>
    </source>
</evidence>
<dbReference type="InterPro" id="IPR016164">
    <property type="entry name" value="FAD-linked_Oxase-like_C"/>
</dbReference>
<dbReference type="InterPro" id="IPR051264">
    <property type="entry name" value="FAD-oxidored/transferase_4"/>
</dbReference>
<evidence type="ECO:0000256" key="3">
    <source>
        <dbReference type="ARBA" id="ARBA00022630"/>
    </source>
</evidence>
<comment type="caution">
    <text evidence="7">The sequence shown here is derived from an EMBL/GenBank/DDBJ whole genome shotgun (WGS) entry which is preliminary data.</text>
</comment>
<keyword evidence="4" id="KW-0274">FAD</keyword>
<dbReference type="InterPro" id="IPR016169">
    <property type="entry name" value="FAD-bd_PCMH_sub2"/>
</dbReference>
<organism evidence="7 8">
    <name type="scientific">Rhodococcus tibetensis</name>
    <dbReference type="NCBI Taxonomy" id="2965064"/>
    <lineage>
        <taxon>Bacteria</taxon>
        <taxon>Bacillati</taxon>
        <taxon>Actinomycetota</taxon>
        <taxon>Actinomycetes</taxon>
        <taxon>Mycobacteriales</taxon>
        <taxon>Nocardiaceae</taxon>
        <taxon>Rhodococcus</taxon>
    </lineage>
</organism>
<sequence length="462" mass="48794">MTAWSSQQSLLDELADIVGASHVLTDPGVVAGYVTDWTGHWQGHTIAVVRPADTGQVAAVLALCSRVGVAVVPQGGNTGLVGGSIPMDGEVVLSTTRLSVIEHVDPIGRTIGAGAGVTIARARDTAREHGVDLGVDLASRESATLGGIVATNAGGIRVIKNGDTRSQLLGVEAVLSDGRILTRWKELTKDNVGYDLPGLLAGSEGTLAVITRVLMRLVLPPSHTQVALAAVESVRSALAVVDRLERAGLTLDAAELMTKSGIDLVCEHHQLRPPLSAQTPFSLLVEVSGREDAQTTLLEVLDEFDKFVLDAVVEEGPAHRLWQYRESHTESVGAASSTPPVKLDISTPLRDIEAFLNDLTTGLRRSFPGVRAICFGHVADGNIHVNLLDVAPAQRETVSDFALRLVTEHNGSISAEHGVGRAKAPWITLGRSPVDLDVMRSIRAALDPAGILNPHILPARSP</sequence>
<dbReference type="InterPro" id="IPR006094">
    <property type="entry name" value="Oxid_FAD_bind_N"/>
</dbReference>
<evidence type="ECO:0000256" key="5">
    <source>
        <dbReference type="ARBA" id="ARBA00023002"/>
    </source>
</evidence>
<evidence type="ECO:0000256" key="1">
    <source>
        <dbReference type="ARBA" id="ARBA00001974"/>
    </source>
</evidence>
<evidence type="ECO:0000256" key="2">
    <source>
        <dbReference type="ARBA" id="ARBA00008000"/>
    </source>
</evidence>
<dbReference type="SUPFAM" id="SSF56176">
    <property type="entry name" value="FAD-binding/transporter-associated domain-like"/>
    <property type="match status" value="1"/>
</dbReference>
<dbReference type="Pfam" id="PF01565">
    <property type="entry name" value="FAD_binding_4"/>
    <property type="match status" value="1"/>
</dbReference>
<keyword evidence="3" id="KW-0285">Flavoprotein</keyword>
<dbReference type="PANTHER" id="PTHR43716:SF1">
    <property type="entry name" value="D-2-HYDROXYGLUTARATE DEHYDROGENASE, MITOCHONDRIAL"/>
    <property type="match status" value="1"/>
</dbReference>
<comment type="similarity">
    <text evidence="2">Belongs to the FAD-binding oxidoreductase/transferase type 4 family.</text>
</comment>
<dbReference type="PANTHER" id="PTHR43716">
    <property type="entry name" value="D-2-HYDROXYGLUTARATE DEHYDROGENASE, MITOCHONDRIAL"/>
    <property type="match status" value="1"/>
</dbReference>
<keyword evidence="5" id="KW-0560">Oxidoreductase</keyword>
<dbReference type="Gene3D" id="3.30.70.2190">
    <property type="match status" value="1"/>
</dbReference>
<dbReference type="Gene3D" id="3.30.70.2740">
    <property type="match status" value="1"/>
</dbReference>
<feature type="domain" description="FAD-binding PCMH-type" evidence="6">
    <location>
        <begin position="41"/>
        <end position="220"/>
    </location>
</feature>
<dbReference type="PROSITE" id="PS51387">
    <property type="entry name" value="FAD_PCMH"/>
    <property type="match status" value="1"/>
</dbReference>
<dbReference type="InterPro" id="IPR016166">
    <property type="entry name" value="FAD-bd_PCMH"/>
</dbReference>
<protein>
    <submittedName>
        <fullName evidence="7">FAD-binding oxidoreductase</fullName>
    </submittedName>
</protein>
<keyword evidence="8" id="KW-1185">Reference proteome</keyword>
<dbReference type="RefSeq" id="WP_255972693.1">
    <property type="nucleotide sequence ID" value="NZ_JANFQF010000022.1"/>
</dbReference>
<dbReference type="InterPro" id="IPR004113">
    <property type="entry name" value="FAD-bd_oxidored_4_C"/>
</dbReference>
<dbReference type="Gene3D" id="1.10.45.10">
    <property type="entry name" value="Vanillyl-alcohol Oxidase, Chain A, domain 4"/>
    <property type="match status" value="1"/>
</dbReference>
<dbReference type="InterPro" id="IPR016171">
    <property type="entry name" value="Vanillyl_alc_oxidase_C-sub2"/>
</dbReference>
<dbReference type="Pfam" id="PF02913">
    <property type="entry name" value="FAD-oxidase_C"/>
    <property type="match status" value="1"/>
</dbReference>
<evidence type="ECO:0000259" key="6">
    <source>
        <dbReference type="PROSITE" id="PS51387"/>
    </source>
</evidence>
<gene>
    <name evidence="7" type="ORF">NOF53_21945</name>
</gene>
<dbReference type="Gene3D" id="3.30.43.10">
    <property type="entry name" value="Uridine Diphospho-n-acetylenolpyruvylglucosamine Reductase, domain 2"/>
    <property type="match status" value="1"/>
</dbReference>
<proteinExistence type="inferred from homology"/>
<evidence type="ECO:0000313" key="8">
    <source>
        <dbReference type="Proteomes" id="UP001524501"/>
    </source>
</evidence>
<dbReference type="InterPro" id="IPR016167">
    <property type="entry name" value="FAD-bd_PCMH_sub1"/>
</dbReference>
<accession>A0ABT1QHW9</accession>
<reference evidence="7 8" key="1">
    <citation type="submission" date="2022-07" db="EMBL/GenBank/DDBJ databases">
        <title>Degradation activity of malathion, p-nitrophenol and potential low-temperature adaptation strategy of Rhodococcus sp. FXJ9.536.</title>
        <authorList>
            <person name="Huang J."/>
            <person name="Huang Y."/>
        </authorList>
    </citation>
    <scope>NUCLEOTIDE SEQUENCE [LARGE SCALE GENOMIC DNA]</scope>
    <source>
        <strain evidence="7 8">FXJ9.536</strain>
    </source>
</reference>
<name>A0ABT1QHW9_9NOCA</name>
<dbReference type="InterPro" id="IPR036318">
    <property type="entry name" value="FAD-bd_PCMH-like_sf"/>
</dbReference>
<dbReference type="Proteomes" id="UP001524501">
    <property type="component" value="Unassembled WGS sequence"/>
</dbReference>
<dbReference type="Gene3D" id="3.30.465.10">
    <property type="match status" value="1"/>
</dbReference>
<comment type="cofactor">
    <cofactor evidence="1">
        <name>FAD</name>
        <dbReference type="ChEBI" id="CHEBI:57692"/>
    </cofactor>
</comment>
<dbReference type="EMBL" id="JANFQF010000022">
    <property type="protein sequence ID" value="MCQ4121792.1"/>
    <property type="molecule type" value="Genomic_DNA"/>
</dbReference>
<evidence type="ECO:0000313" key="7">
    <source>
        <dbReference type="EMBL" id="MCQ4121792.1"/>
    </source>
</evidence>